<feature type="chain" id="PRO_5041779003" evidence="7">
    <location>
        <begin position="49"/>
        <end position="493"/>
    </location>
</feature>
<evidence type="ECO:0000313" key="8">
    <source>
        <dbReference type="EMBL" id="BAU74266.1"/>
    </source>
</evidence>
<keyword evidence="4 7" id="KW-0564">Palmitate</keyword>
<reference evidence="9" key="1">
    <citation type="submission" date="2015-05" db="EMBL/GenBank/DDBJ databases">
        <title>Draft genome sequencing of a biphenyl-degrading bacterium, Pseudomonas balearica KF707 (=NBRC110670).</title>
        <authorList>
            <person name="Kimura N."/>
            <person name="Hirose J."/>
            <person name="Watanabe T."/>
            <person name="Suenaga H."/>
            <person name="Fujihara H."/>
            <person name="Noguchi M."/>
            <person name="Hashimoto M."/>
            <person name="Shimodaira J."/>
            <person name="Tsuchikane K."/>
            <person name="Hosoyama A."/>
            <person name="Yamazoe A."/>
            <person name="Fujita N."/>
            <person name="Furukawa K."/>
        </authorList>
    </citation>
    <scope>NUCLEOTIDE SEQUENCE [LARGE SCALE GENOMIC DNA]</scope>
    <source>
        <strain evidence="9">DSM 10086 / NBRC 110670 / KF707</strain>
    </source>
</reference>
<comment type="subcellular location">
    <subcellularLocation>
        <location evidence="7">Cell outer membrane</location>
        <topology evidence="7">Lipid-anchor</topology>
    </subcellularLocation>
</comment>
<dbReference type="PANTHER" id="PTHR30203:SF25">
    <property type="entry name" value="OUTER MEMBRANE PROTEIN-RELATED"/>
    <property type="match status" value="1"/>
</dbReference>
<keyword evidence="5" id="KW-0998">Cell outer membrane</keyword>
<dbReference type="KEGG" id="pfuw:KF707C_25780"/>
<dbReference type="InterPro" id="IPR010131">
    <property type="entry name" value="MdtP/NodT-like"/>
</dbReference>
<dbReference type="RefSeq" id="WP_231992317.1">
    <property type="nucleotide sequence ID" value="NZ_AJMR01000069.1"/>
</dbReference>
<gene>
    <name evidence="8" type="ORF">KF707C_25780</name>
</gene>
<accession>A0AAD1BZ02</accession>
<dbReference type="InterPro" id="IPR003423">
    <property type="entry name" value="OMP_efflux"/>
</dbReference>
<evidence type="ECO:0000313" key="9">
    <source>
        <dbReference type="Proteomes" id="UP000218554"/>
    </source>
</evidence>
<evidence type="ECO:0000256" key="1">
    <source>
        <dbReference type="ARBA" id="ARBA00007613"/>
    </source>
</evidence>
<evidence type="ECO:0000256" key="6">
    <source>
        <dbReference type="ARBA" id="ARBA00023288"/>
    </source>
</evidence>
<name>A0AAD1BZ02_METFU</name>
<comment type="similarity">
    <text evidence="1 7">Belongs to the outer membrane factor (OMF) (TC 1.B.17) family.</text>
</comment>
<dbReference type="GO" id="GO:0009279">
    <property type="term" value="C:cell outer membrane"/>
    <property type="evidence" value="ECO:0007669"/>
    <property type="project" value="UniProtKB-SubCell"/>
</dbReference>
<keyword evidence="7" id="KW-0472">Membrane</keyword>
<dbReference type="NCBIfam" id="TIGR01845">
    <property type="entry name" value="outer_NodT"/>
    <property type="match status" value="1"/>
</dbReference>
<protein>
    <submittedName>
        <fullName evidence="8">Outer membrane protein OprN</fullName>
    </submittedName>
</protein>
<keyword evidence="9" id="KW-1185">Reference proteome</keyword>
<feature type="signal peptide" evidence="7">
    <location>
        <begin position="1"/>
        <end position="48"/>
    </location>
</feature>
<evidence type="ECO:0000256" key="7">
    <source>
        <dbReference type="RuleBase" id="RU362097"/>
    </source>
</evidence>
<evidence type="ECO:0000256" key="5">
    <source>
        <dbReference type="ARBA" id="ARBA00023237"/>
    </source>
</evidence>
<dbReference type="Pfam" id="PF02321">
    <property type="entry name" value="OEP"/>
    <property type="match status" value="2"/>
</dbReference>
<keyword evidence="2 7" id="KW-1134">Transmembrane beta strand</keyword>
<evidence type="ECO:0000256" key="3">
    <source>
        <dbReference type="ARBA" id="ARBA00022692"/>
    </source>
</evidence>
<dbReference type="GO" id="GO:0015562">
    <property type="term" value="F:efflux transmembrane transporter activity"/>
    <property type="evidence" value="ECO:0007669"/>
    <property type="project" value="InterPro"/>
</dbReference>
<reference evidence="8 9" key="2">
    <citation type="journal article" date="2017" name="Int. J. Syst. Evol. Microbiol.">
        <title>Pseudomonas furukawaii sp. nov., a polychlorinated biphenyl-degrading bacterium isolated from biphenyl-contaminated soil in Japan.</title>
        <authorList>
            <person name="Kimura N."/>
            <person name="Watanabe T."/>
            <person name="Suenaga H."/>
            <person name="Fujihara H."/>
            <person name="Futagami T."/>
            <person name="Goto M."/>
            <person name="Hanada S."/>
            <person name="Hirose J."/>
        </authorList>
    </citation>
    <scope>NUCLEOTIDE SEQUENCE [LARGE SCALE GENOMIC DNA]</scope>
    <source>
        <strain evidence="9">DSM 10086 / NBRC 110670 / KF707</strain>
    </source>
</reference>
<keyword evidence="6 7" id="KW-0449">Lipoprotein</keyword>
<evidence type="ECO:0000256" key="4">
    <source>
        <dbReference type="ARBA" id="ARBA00023139"/>
    </source>
</evidence>
<dbReference type="Gene3D" id="2.20.200.10">
    <property type="entry name" value="Outer membrane efflux proteins (OEP)"/>
    <property type="match status" value="1"/>
</dbReference>
<keyword evidence="3 7" id="KW-0812">Transmembrane</keyword>
<dbReference type="Proteomes" id="UP000218554">
    <property type="component" value="Chromosome"/>
</dbReference>
<organism evidence="8 9">
    <name type="scientific">Metapseudomonas furukawaii</name>
    <name type="common">Pseudomonas furukawaii</name>
    <dbReference type="NCBI Taxonomy" id="1149133"/>
    <lineage>
        <taxon>Bacteria</taxon>
        <taxon>Pseudomonadati</taxon>
        <taxon>Pseudomonadota</taxon>
        <taxon>Gammaproteobacteria</taxon>
        <taxon>Pseudomonadales</taxon>
        <taxon>Pseudomonadaceae</taxon>
        <taxon>Metapseudomonas</taxon>
    </lineage>
</organism>
<keyword evidence="7" id="KW-0732">Signal</keyword>
<dbReference type="SUPFAM" id="SSF56954">
    <property type="entry name" value="Outer membrane efflux proteins (OEP)"/>
    <property type="match status" value="1"/>
</dbReference>
<dbReference type="PANTHER" id="PTHR30203">
    <property type="entry name" value="OUTER MEMBRANE CATION EFFLUX PROTEIN"/>
    <property type="match status" value="1"/>
</dbReference>
<sequence>MNPLRTLRGSELCSRSSSGVQFASRARSYSLAKAFAPALLALALSACAVGPDYKAPESAPARLASAEAAKVDRARFESLWWQQFEDPTLNQLVEASLRENRELRIAFSRLQAARAIRDDVGNDQLPVITAGASAEIGKGQQPGITEQRVNSERYDLGLDMAWELDLFGRIQRQIEASDAQAEAAEADLQQLQVSLIAELVDAYGTLRGAQLREGIARENLKNQQESRALTEQLRDAGVGSELDVLRADGRLAATEASLPQLQAIEARARNRIATLLGQRPEQLTLDLSPKPLPVIAKALPIGDPAELLRRRPDVRSAERQLAAATANVGVATVDLFPRVSLSGFLGFTAGRGSQIGSSAARAWGVAPTISWAAFDLGSVRARLRGAEADAEGALAGYEQQVLLALEESENAFSDYAKRQQRLVSLVRQSEATRAAAEQAAVRYREGTVDFLVLLDAERERLAAEDAQAQAEVELYSGIVAIYKALGGGWQPRA</sequence>
<dbReference type="EMBL" id="AP014862">
    <property type="protein sequence ID" value="BAU74266.1"/>
    <property type="molecule type" value="Genomic_DNA"/>
</dbReference>
<dbReference type="AlphaFoldDB" id="A0AAD1BZ02"/>
<proteinExistence type="inferred from homology"/>
<evidence type="ECO:0000256" key="2">
    <source>
        <dbReference type="ARBA" id="ARBA00022452"/>
    </source>
</evidence>
<dbReference type="Gene3D" id="1.20.1600.10">
    <property type="entry name" value="Outer membrane efflux proteins (OEP)"/>
    <property type="match status" value="1"/>
</dbReference>